<comment type="caution">
    <text evidence="3">The sequence shown here is derived from an EMBL/GenBank/DDBJ whole genome shotgun (WGS) entry which is preliminary data.</text>
</comment>
<feature type="compositionally biased region" description="Polar residues" evidence="1">
    <location>
        <begin position="774"/>
        <end position="794"/>
    </location>
</feature>
<reference evidence="3 4" key="1">
    <citation type="journal article" date="2020" name="ISME J.">
        <title>Uncovering the hidden diversity of litter-decomposition mechanisms in mushroom-forming fungi.</title>
        <authorList>
            <person name="Floudas D."/>
            <person name="Bentzer J."/>
            <person name="Ahren D."/>
            <person name="Johansson T."/>
            <person name="Persson P."/>
            <person name="Tunlid A."/>
        </authorList>
    </citation>
    <scope>NUCLEOTIDE SEQUENCE [LARGE SCALE GENOMIC DNA]</scope>
    <source>
        <strain evidence="3 4">CBS 406.79</strain>
    </source>
</reference>
<sequence>MQISAFSSSSPFFLKFYPVLLLASLAFAGPVSIPTNSTSIQLSSRQLGSSTITPKVSFLPESGSKLLSSSDKQGVEIRAIVEQMLTHLQTVTNGAPIAPLKPEKHILNQANYKEGSHTKTTRFTVDFPGSWPKAPSVVKKFSKKFVTLKGTFMVRDDLVERERKDSWNLYNGYMTDGDAKTLIFRVVAGKVVGETNVPFDTSKDYLVDHKGKGFRLRDRAKFKWYMLLKIETYNTQRRELSASFSLVPTVPSGFSICLRKRQARQAQANKPTYIIIRTRERLVKRLFGLHLENIHALSGQIDAKGKGDPERTPSRIFDALTYLKRLHHVCILPNSSMATPTQPTFYCSQQSPNLSNIFLKDVYQLYRQNAQAVSLDVELGNLIELQMTTITVTNSLIFAGSMRMQGKIRNILNAECFEMSFHESMTCVAASSSQFVLEKLYPLFSWHCFLSLAGKPNCDLSDSLLEKVCRGLVVGTGELYEKHKDSSIVGCDEASTSSPTSLDQTSEILPKPSPTTPAKAEVPIEPHSCDERKTSNSSSIKAESIVAGYPSITKPDEPLRPIDGPSKSPFGSFSKAAKYGNLRQRRTSALLDENTPPRNTSATDATRRRFVSMPLQSLPSDSRSVDEKLFLAVPDANGSHLNALSPRKRAFNGVALSPLPRLDFCQHDQASGRDIGTANSGASRSSDSNGQAHSLKSSRSLIVIARDANTRYLASGSSLHETVLVNKTQPRQRRTSTPETFNRPSPSSIKAVANGNVPFISASLDIPRPRQRRTSTPATFGPLSSASVKSQFLNEPSPRQRRTSTPAALNVSSSSPRRRSASVTLSLQRKL</sequence>
<dbReference type="EMBL" id="JAACJN010000007">
    <property type="protein sequence ID" value="KAF5392113.1"/>
    <property type="molecule type" value="Genomic_DNA"/>
</dbReference>
<dbReference type="Proteomes" id="UP000518752">
    <property type="component" value="Unassembled WGS sequence"/>
</dbReference>
<organism evidence="3 4">
    <name type="scientific">Collybiopsis confluens</name>
    <dbReference type="NCBI Taxonomy" id="2823264"/>
    <lineage>
        <taxon>Eukaryota</taxon>
        <taxon>Fungi</taxon>
        <taxon>Dikarya</taxon>
        <taxon>Basidiomycota</taxon>
        <taxon>Agaricomycotina</taxon>
        <taxon>Agaricomycetes</taxon>
        <taxon>Agaricomycetidae</taxon>
        <taxon>Agaricales</taxon>
        <taxon>Marasmiineae</taxon>
        <taxon>Omphalotaceae</taxon>
        <taxon>Collybiopsis</taxon>
    </lineage>
</organism>
<feature type="signal peptide" evidence="2">
    <location>
        <begin position="1"/>
        <end position="28"/>
    </location>
</feature>
<protein>
    <submittedName>
        <fullName evidence="3">Uncharacterized protein</fullName>
    </submittedName>
</protein>
<accession>A0A8H5HZ68</accession>
<feature type="region of interest" description="Disordered" evidence="1">
    <location>
        <begin position="490"/>
        <end position="607"/>
    </location>
</feature>
<dbReference type="OrthoDB" id="10598698at2759"/>
<evidence type="ECO:0000256" key="2">
    <source>
        <dbReference type="SAM" id="SignalP"/>
    </source>
</evidence>
<feature type="compositionally biased region" description="Basic and acidic residues" evidence="1">
    <location>
        <begin position="522"/>
        <end position="534"/>
    </location>
</feature>
<evidence type="ECO:0000313" key="3">
    <source>
        <dbReference type="EMBL" id="KAF5392113.1"/>
    </source>
</evidence>
<evidence type="ECO:0000313" key="4">
    <source>
        <dbReference type="Proteomes" id="UP000518752"/>
    </source>
</evidence>
<keyword evidence="2" id="KW-0732">Signal</keyword>
<feature type="compositionally biased region" description="Polar residues" evidence="1">
    <location>
        <begin position="494"/>
        <end position="507"/>
    </location>
</feature>
<feature type="compositionally biased region" description="Polar residues" evidence="1">
    <location>
        <begin position="723"/>
        <end position="748"/>
    </location>
</feature>
<feature type="region of interest" description="Disordered" evidence="1">
    <location>
        <begin position="671"/>
        <end position="696"/>
    </location>
</feature>
<feature type="region of interest" description="Disordered" evidence="1">
    <location>
        <begin position="723"/>
        <end position="749"/>
    </location>
</feature>
<name>A0A8H5HZ68_9AGAR</name>
<evidence type="ECO:0000256" key="1">
    <source>
        <dbReference type="SAM" id="MobiDB-lite"/>
    </source>
</evidence>
<keyword evidence="4" id="KW-1185">Reference proteome</keyword>
<gene>
    <name evidence="3" type="ORF">D9757_003205</name>
</gene>
<feature type="compositionally biased region" description="Polar residues" evidence="1">
    <location>
        <begin position="677"/>
        <end position="696"/>
    </location>
</feature>
<dbReference type="AlphaFoldDB" id="A0A8H5HZ68"/>
<proteinExistence type="predicted"/>
<feature type="chain" id="PRO_5034824880" evidence="2">
    <location>
        <begin position="29"/>
        <end position="831"/>
    </location>
</feature>
<feature type="region of interest" description="Disordered" evidence="1">
    <location>
        <begin position="763"/>
        <end position="831"/>
    </location>
</feature>